<keyword evidence="6" id="KW-0560">Oxidoreductase</keyword>
<comment type="subcellular location">
    <subcellularLocation>
        <location evidence="2">Secreted</location>
    </subcellularLocation>
</comment>
<keyword evidence="3" id="KW-0964">Secreted</keyword>
<evidence type="ECO:0000256" key="3">
    <source>
        <dbReference type="ARBA" id="ARBA00022525"/>
    </source>
</evidence>
<keyword evidence="8" id="KW-0503">Monooxygenase</keyword>
<keyword evidence="10" id="KW-0325">Glycoprotein</keyword>
<evidence type="ECO:0000256" key="1">
    <source>
        <dbReference type="ARBA" id="ARBA00001973"/>
    </source>
</evidence>
<dbReference type="GeneID" id="25789681"/>
<evidence type="ECO:0008006" key="15">
    <source>
        <dbReference type="Google" id="ProtNLM"/>
    </source>
</evidence>
<proteinExistence type="inferred from homology"/>
<dbReference type="InterPro" id="IPR054497">
    <property type="entry name" value="LPMO_AA14"/>
</dbReference>
<dbReference type="GO" id="GO:0005576">
    <property type="term" value="C:extracellular region"/>
    <property type="evidence" value="ECO:0007669"/>
    <property type="project" value="UniProtKB-SubCell"/>
</dbReference>
<evidence type="ECO:0000256" key="10">
    <source>
        <dbReference type="ARBA" id="ARBA00023180"/>
    </source>
</evidence>
<dbReference type="EMBL" id="ABDF02000079">
    <property type="protein sequence ID" value="EHK20494.1"/>
    <property type="molecule type" value="Genomic_DNA"/>
</dbReference>
<dbReference type="VEuPathDB" id="FungiDB:TRIVIDRAFT_192732"/>
<comment type="cofactor">
    <cofactor evidence="1">
        <name>Cu(2+)</name>
        <dbReference type="ChEBI" id="CHEBI:29036"/>
    </cofactor>
</comment>
<dbReference type="eggNOG" id="ENOG502QPY1">
    <property type="taxonomic scope" value="Eukaryota"/>
</dbReference>
<dbReference type="AlphaFoldDB" id="G9MY72"/>
<dbReference type="GO" id="GO:0046872">
    <property type="term" value="F:metal ion binding"/>
    <property type="evidence" value="ECO:0007669"/>
    <property type="project" value="UniProtKB-KW"/>
</dbReference>
<accession>G9MY72</accession>
<evidence type="ECO:0000256" key="11">
    <source>
        <dbReference type="ARBA" id="ARBA00046340"/>
    </source>
</evidence>
<dbReference type="SMR" id="G9MY72"/>
<feature type="chain" id="PRO_5003523783" description="Glycoside hydrolase family 61 protein" evidence="12">
    <location>
        <begin position="18"/>
        <end position="306"/>
    </location>
</feature>
<gene>
    <name evidence="13" type="ORF">TRIVIDRAFT_192732</name>
</gene>
<evidence type="ECO:0000256" key="8">
    <source>
        <dbReference type="ARBA" id="ARBA00023033"/>
    </source>
</evidence>
<evidence type="ECO:0000313" key="13">
    <source>
        <dbReference type="EMBL" id="EHK20494.1"/>
    </source>
</evidence>
<dbReference type="HOGENOM" id="CLU_030284_1_0_1"/>
<dbReference type="InParanoid" id="G9MY72"/>
<evidence type="ECO:0000256" key="9">
    <source>
        <dbReference type="ARBA" id="ARBA00023157"/>
    </source>
</evidence>
<dbReference type="GO" id="GO:0004497">
    <property type="term" value="F:monooxygenase activity"/>
    <property type="evidence" value="ECO:0007669"/>
    <property type="project" value="UniProtKB-KW"/>
</dbReference>
<dbReference type="OrthoDB" id="2019572at2759"/>
<feature type="signal peptide" evidence="12">
    <location>
        <begin position="1"/>
        <end position="17"/>
    </location>
</feature>
<evidence type="ECO:0000256" key="5">
    <source>
        <dbReference type="ARBA" id="ARBA00022729"/>
    </source>
</evidence>
<keyword evidence="5 12" id="KW-0732">Signal</keyword>
<dbReference type="STRING" id="413071.G9MY72"/>
<protein>
    <recommendedName>
        <fullName evidence="15">Glycoside hydrolase family 61 protein</fullName>
    </recommendedName>
</protein>
<dbReference type="Proteomes" id="UP000007115">
    <property type="component" value="Unassembled WGS sequence"/>
</dbReference>
<evidence type="ECO:0000256" key="12">
    <source>
        <dbReference type="SAM" id="SignalP"/>
    </source>
</evidence>
<evidence type="ECO:0000256" key="4">
    <source>
        <dbReference type="ARBA" id="ARBA00022723"/>
    </source>
</evidence>
<dbReference type="RefSeq" id="XP_013954691.1">
    <property type="nucleotide sequence ID" value="XM_014099216.1"/>
</dbReference>
<organism evidence="13 14">
    <name type="scientific">Hypocrea virens (strain Gv29-8 / FGSC 10586)</name>
    <name type="common">Gliocladium virens</name>
    <name type="synonym">Trichoderma virens</name>
    <dbReference type="NCBI Taxonomy" id="413071"/>
    <lineage>
        <taxon>Eukaryota</taxon>
        <taxon>Fungi</taxon>
        <taxon>Dikarya</taxon>
        <taxon>Ascomycota</taxon>
        <taxon>Pezizomycotina</taxon>
        <taxon>Sordariomycetes</taxon>
        <taxon>Hypocreomycetidae</taxon>
        <taxon>Hypocreales</taxon>
        <taxon>Hypocreaceae</taxon>
        <taxon>Trichoderma</taxon>
    </lineage>
</organism>
<reference evidence="13 14" key="1">
    <citation type="journal article" date="2011" name="Genome Biol.">
        <title>Comparative genome sequence analysis underscores mycoparasitism as the ancestral life style of Trichoderma.</title>
        <authorList>
            <person name="Kubicek C.P."/>
            <person name="Herrera-Estrella A."/>
            <person name="Seidl-Seiboth V."/>
            <person name="Martinez D.A."/>
            <person name="Druzhinina I.S."/>
            <person name="Thon M."/>
            <person name="Zeilinger S."/>
            <person name="Casas-Flores S."/>
            <person name="Horwitz B.A."/>
            <person name="Mukherjee P.K."/>
            <person name="Mukherjee M."/>
            <person name="Kredics L."/>
            <person name="Alcaraz L.D."/>
            <person name="Aerts A."/>
            <person name="Antal Z."/>
            <person name="Atanasova L."/>
            <person name="Cervantes-Badillo M.G."/>
            <person name="Challacombe J."/>
            <person name="Chertkov O."/>
            <person name="McCluskey K."/>
            <person name="Coulpier F."/>
            <person name="Deshpande N."/>
            <person name="von Doehren H."/>
            <person name="Ebbole D.J."/>
            <person name="Esquivel-Naranjo E.U."/>
            <person name="Fekete E."/>
            <person name="Flipphi M."/>
            <person name="Glaser F."/>
            <person name="Gomez-Rodriguez E.Y."/>
            <person name="Gruber S."/>
            <person name="Han C."/>
            <person name="Henrissat B."/>
            <person name="Hermosa R."/>
            <person name="Hernandez-Onate M."/>
            <person name="Karaffa L."/>
            <person name="Kosti I."/>
            <person name="Le Crom S."/>
            <person name="Lindquist E."/>
            <person name="Lucas S."/>
            <person name="Luebeck M."/>
            <person name="Luebeck P.S."/>
            <person name="Margeot A."/>
            <person name="Metz B."/>
            <person name="Misra M."/>
            <person name="Nevalainen H."/>
            <person name="Omann M."/>
            <person name="Packer N."/>
            <person name="Perrone G."/>
            <person name="Uresti-Rivera E.E."/>
            <person name="Salamov A."/>
            <person name="Schmoll M."/>
            <person name="Seiboth B."/>
            <person name="Shapiro H."/>
            <person name="Sukno S."/>
            <person name="Tamayo-Ramos J.A."/>
            <person name="Tisch D."/>
            <person name="Wiest A."/>
            <person name="Wilkinson H.H."/>
            <person name="Zhang M."/>
            <person name="Coutinho P.M."/>
            <person name="Kenerley C.M."/>
            <person name="Monte E."/>
            <person name="Baker S.E."/>
            <person name="Grigoriev I.V."/>
        </authorList>
    </citation>
    <scope>NUCLEOTIDE SEQUENCE [LARGE SCALE GENOMIC DNA]</scope>
    <source>
        <strain evidence="14">Gv29-8 / FGSC 10586</strain>
    </source>
</reference>
<evidence type="ECO:0000256" key="7">
    <source>
        <dbReference type="ARBA" id="ARBA00023008"/>
    </source>
</evidence>
<name>G9MY72_HYPVG</name>
<dbReference type="Pfam" id="PF22810">
    <property type="entry name" value="LPMO_AA14"/>
    <property type="match status" value="1"/>
</dbReference>
<dbReference type="OMA" id="ARPHPWS"/>
<keyword evidence="9" id="KW-1015">Disulfide bond</keyword>
<evidence type="ECO:0000256" key="6">
    <source>
        <dbReference type="ARBA" id="ARBA00023002"/>
    </source>
</evidence>
<keyword evidence="7" id="KW-0186">Copper</keyword>
<evidence type="ECO:0000313" key="14">
    <source>
        <dbReference type="Proteomes" id="UP000007115"/>
    </source>
</evidence>
<evidence type="ECO:0000256" key="2">
    <source>
        <dbReference type="ARBA" id="ARBA00004613"/>
    </source>
</evidence>
<keyword evidence="4" id="KW-0479">Metal-binding</keyword>
<sequence length="306" mass="33066">MFWSIPVALALASGASAHTSAFVKGMYCEGGPDPNNYNANSNTPVNPLWDLPFEKWWMQADRGCDKAPPPNGASLALPAGGKFTVELAHNQAQTTLSYNGQYAGEWPDGQNHPEDWHGPGSPPDCIQDDGAMHTNNQTMAAGTAWAISYNSDISKVTMDNLVVFSVLEHTPWKRIATYDVPKDLPACPAGGCYCAWLWVPTGCGQPNMYMSNFRCHVTNTTSTKKLAPAQPPTWCGGDSSKCLPGAKQMIAWNQATGNNVQVPNGASPGYNINMGFAPGYQILLFGLFSILEFFVCNEAINLCHVK</sequence>
<comment type="caution">
    <text evidence="13">The sequence shown here is derived from an EMBL/GenBank/DDBJ whole genome shotgun (WGS) entry which is preliminary data.</text>
</comment>
<comment type="similarity">
    <text evidence="11">Belongs to the polysaccharide monooxygenase AA14 family.</text>
</comment>
<keyword evidence="14" id="KW-1185">Reference proteome</keyword>